<accession>A0A1M6G4R5</accession>
<proteinExistence type="predicted"/>
<dbReference type="Proteomes" id="UP000184171">
    <property type="component" value="Unassembled WGS sequence"/>
</dbReference>
<organism evidence="1 2">
    <name type="scientific">Malonomonas rubra DSM 5091</name>
    <dbReference type="NCBI Taxonomy" id="1122189"/>
    <lineage>
        <taxon>Bacteria</taxon>
        <taxon>Pseudomonadati</taxon>
        <taxon>Thermodesulfobacteriota</taxon>
        <taxon>Desulfuromonadia</taxon>
        <taxon>Desulfuromonadales</taxon>
        <taxon>Geopsychrobacteraceae</taxon>
        <taxon>Malonomonas</taxon>
    </lineage>
</organism>
<evidence type="ECO:0008006" key="3">
    <source>
        <dbReference type="Google" id="ProtNLM"/>
    </source>
</evidence>
<keyword evidence="2" id="KW-1185">Reference proteome</keyword>
<reference evidence="1 2" key="1">
    <citation type="submission" date="2016-11" db="EMBL/GenBank/DDBJ databases">
        <authorList>
            <person name="Jaros S."/>
            <person name="Januszkiewicz K."/>
            <person name="Wedrychowicz H."/>
        </authorList>
    </citation>
    <scope>NUCLEOTIDE SEQUENCE [LARGE SCALE GENOMIC DNA]</scope>
    <source>
        <strain evidence="1 2">DSM 5091</strain>
    </source>
</reference>
<evidence type="ECO:0000313" key="1">
    <source>
        <dbReference type="EMBL" id="SHJ04949.1"/>
    </source>
</evidence>
<protein>
    <recommendedName>
        <fullName evidence="3">Cytosolic protein</fullName>
    </recommendedName>
</protein>
<dbReference type="Pfam" id="PF19620">
    <property type="entry name" value="DUF6125"/>
    <property type="match status" value="1"/>
</dbReference>
<name>A0A1M6G4R5_MALRU</name>
<dbReference type="RefSeq" id="WP_072907211.1">
    <property type="nucleotide sequence ID" value="NZ_FQZT01000004.1"/>
</dbReference>
<dbReference type="EMBL" id="FQZT01000004">
    <property type="protein sequence ID" value="SHJ04949.1"/>
    <property type="molecule type" value="Genomic_DNA"/>
</dbReference>
<dbReference type="STRING" id="1122189.SAMN02745165_01409"/>
<dbReference type="OrthoDB" id="9793253at2"/>
<evidence type="ECO:0000313" key="2">
    <source>
        <dbReference type="Proteomes" id="UP000184171"/>
    </source>
</evidence>
<dbReference type="AlphaFoldDB" id="A0A1M6G4R5"/>
<sequence>MPVNANTQHDLNHEENARLVLDFLHRAMMHHALWFSEVSHQLGRERAYEMLAEVTERSSGIIFQRLGKTLGFEVKDGVPAPFTDLPEERLEMLKESVAVNWLANDGVWFQALENSRGMTDAKRCNDSCWSNFSPLEAKMIKSFLGLPERPGLDGLKRALAFRLYATVNKQEIVEETDSSFVFRMNECRVQLARKRKGLADYPCKSGGMAEYPTFAETIDSRIKTDCIACPPDEHPEGWFCAWKFSLADSC</sequence>
<gene>
    <name evidence="1" type="ORF">SAMN02745165_01409</name>
</gene>